<dbReference type="InterPro" id="IPR045005">
    <property type="entry name" value="BPM1-6"/>
</dbReference>
<name>A0A835FNE2_9POAL</name>
<dbReference type="Gene3D" id="2.60.210.10">
    <property type="entry name" value="Apoptosis, Tumor Necrosis Factor Receptor Associated Protein 2, Chain A"/>
    <property type="match status" value="2"/>
</dbReference>
<proteinExistence type="predicted"/>
<dbReference type="PANTHER" id="PTHR26379">
    <property type="entry name" value="BTB/POZ AND MATH DOMAIN-CONTAINING PROTEIN 1"/>
    <property type="match status" value="1"/>
</dbReference>
<dbReference type="EMBL" id="JACEFO010000450">
    <property type="protein sequence ID" value="KAF8769170.1"/>
    <property type="molecule type" value="Genomic_DNA"/>
</dbReference>
<gene>
    <name evidence="3" type="ORF">HU200_006671</name>
</gene>
<dbReference type="Proteomes" id="UP000636709">
    <property type="component" value="Unassembled WGS sequence"/>
</dbReference>
<dbReference type="OrthoDB" id="695809at2759"/>
<keyword evidence="4" id="KW-1185">Reference proteome</keyword>
<feature type="region of interest" description="Disordered" evidence="1">
    <location>
        <begin position="173"/>
        <end position="196"/>
    </location>
</feature>
<dbReference type="Pfam" id="PF22486">
    <property type="entry name" value="MATH_2"/>
    <property type="match status" value="2"/>
</dbReference>
<organism evidence="3 4">
    <name type="scientific">Digitaria exilis</name>
    <dbReference type="NCBI Taxonomy" id="1010633"/>
    <lineage>
        <taxon>Eukaryota</taxon>
        <taxon>Viridiplantae</taxon>
        <taxon>Streptophyta</taxon>
        <taxon>Embryophyta</taxon>
        <taxon>Tracheophyta</taxon>
        <taxon>Spermatophyta</taxon>
        <taxon>Magnoliopsida</taxon>
        <taxon>Liliopsida</taxon>
        <taxon>Poales</taxon>
        <taxon>Poaceae</taxon>
        <taxon>PACMAD clade</taxon>
        <taxon>Panicoideae</taxon>
        <taxon>Panicodae</taxon>
        <taxon>Paniceae</taxon>
        <taxon>Anthephorinae</taxon>
        <taxon>Digitaria</taxon>
    </lineage>
</organism>
<reference evidence="3" key="1">
    <citation type="submission" date="2020-07" db="EMBL/GenBank/DDBJ databases">
        <title>Genome sequence and genetic diversity analysis of an under-domesticated orphan crop, white fonio (Digitaria exilis).</title>
        <authorList>
            <person name="Bennetzen J.L."/>
            <person name="Chen S."/>
            <person name="Ma X."/>
            <person name="Wang X."/>
            <person name="Yssel A.E.J."/>
            <person name="Chaluvadi S.R."/>
            <person name="Johnson M."/>
            <person name="Gangashetty P."/>
            <person name="Hamidou F."/>
            <person name="Sanogo M.D."/>
            <person name="Zwaenepoel A."/>
            <person name="Wallace J."/>
            <person name="Van De Peer Y."/>
            <person name="Van Deynze A."/>
        </authorList>
    </citation>
    <scope>NUCLEOTIDE SEQUENCE</scope>
    <source>
        <tissue evidence="3">Leaves</tissue>
    </source>
</reference>
<dbReference type="InterPro" id="IPR002083">
    <property type="entry name" value="MATH/TRAF_dom"/>
</dbReference>
<dbReference type="AlphaFoldDB" id="A0A835FNE2"/>
<evidence type="ECO:0000256" key="1">
    <source>
        <dbReference type="SAM" id="MobiDB-lite"/>
    </source>
</evidence>
<evidence type="ECO:0000313" key="3">
    <source>
        <dbReference type="EMBL" id="KAF8769170.1"/>
    </source>
</evidence>
<evidence type="ECO:0000313" key="4">
    <source>
        <dbReference type="Proteomes" id="UP000636709"/>
    </source>
</evidence>
<dbReference type="CDD" id="cd00121">
    <property type="entry name" value="MATH"/>
    <property type="match status" value="2"/>
</dbReference>
<evidence type="ECO:0000259" key="2">
    <source>
        <dbReference type="PROSITE" id="PS50144"/>
    </source>
</evidence>
<feature type="domain" description="MATH" evidence="2">
    <location>
        <begin position="18"/>
        <end position="155"/>
    </location>
</feature>
<dbReference type="PANTHER" id="PTHR26379:SF443">
    <property type="entry name" value="MATH DOMAIN CONTAINING PROTEIN"/>
    <property type="match status" value="1"/>
</dbReference>
<protein>
    <recommendedName>
        <fullName evidence="2">MATH domain-containing protein</fullName>
    </recommendedName>
</protein>
<dbReference type="SUPFAM" id="SSF49599">
    <property type="entry name" value="TRAF domain-like"/>
    <property type="match status" value="2"/>
</dbReference>
<dbReference type="PROSITE" id="PS50144">
    <property type="entry name" value="MATH"/>
    <property type="match status" value="2"/>
</dbReference>
<dbReference type="GO" id="GO:0016567">
    <property type="term" value="P:protein ubiquitination"/>
    <property type="evidence" value="ECO:0007669"/>
    <property type="project" value="InterPro"/>
</dbReference>
<feature type="domain" description="MATH" evidence="2">
    <location>
        <begin position="207"/>
        <end position="333"/>
    </location>
</feature>
<accession>A0A835FNE2</accession>
<sequence length="410" mass="44627">MSSPPLPSTSAISATTTTWVHVIKLRGYSHAKRLLDTGERVTSAVFQAAGHSWQVHVYPNGGNAECRPGSIALYLELVGNSKGDVVTAELRFSLLRHGAKLVSLSSAHDGGRRTDAPVTFNADVAGWGIEDVGTHGELHKPEYLEDDTILIRCDITVPDLVVERRHLPELGLLHSGSSSKKKKASQIHSMAQPPAPSASTIAVTASTGCHVVKFSGYSLLPGNGKHIKSAEFKEAGHAWRVWCSPDGDSEETAGHVSLYLELAGVEATDVHAEFEFSLVPHGHLAPCGDATCGARATYDKEERCFGIEDFKAREELEESEYLKDDCFYIRCDIAAMNKPVAKLLHGAEALGLLCCCDDHELCKNIHGRRDKVEADAYGKPWRCLGMLLSCLPIRSKPSRRTVFGVEYSRL</sequence>
<comment type="caution">
    <text evidence="3">The sequence shown here is derived from an EMBL/GenBank/DDBJ whole genome shotgun (WGS) entry which is preliminary data.</text>
</comment>
<dbReference type="InterPro" id="IPR008974">
    <property type="entry name" value="TRAF-like"/>
</dbReference>